<comment type="subcellular location">
    <subcellularLocation>
        <location evidence="5">Cytoplasm</location>
    </subcellularLocation>
</comment>
<dbReference type="GeneID" id="85497040"/>
<feature type="compositionally biased region" description="Gly residues" evidence="6">
    <location>
        <begin position="107"/>
        <end position="121"/>
    </location>
</feature>
<dbReference type="GO" id="GO:0005852">
    <property type="term" value="C:eukaryotic translation initiation factor 3 complex"/>
    <property type="evidence" value="ECO:0007669"/>
    <property type="project" value="UniProtKB-UniRule"/>
</dbReference>
<dbReference type="HAMAP" id="MF_03003">
    <property type="entry name" value="eIF3d"/>
    <property type="match status" value="1"/>
</dbReference>
<comment type="domain">
    <text evidence="5">The RNA gate region regulates mRNA cap recognition to prevent promiscuous mRNA-binding before assembly of eif3d into the full eukaryotic translation initiation factor 3 (eIF-3) complex.</text>
</comment>
<dbReference type="GO" id="GO:0003743">
    <property type="term" value="F:translation initiation factor activity"/>
    <property type="evidence" value="ECO:0007669"/>
    <property type="project" value="UniProtKB-UniRule"/>
</dbReference>
<keyword evidence="4 5" id="KW-0648">Protein biosynthesis</keyword>
<feature type="compositionally biased region" description="Low complexity" evidence="6">
    <location>
        <begin position="58"/>
        <end position="67"/>
    </location>
</feature>
<comment type="similarity">
    <text evidence="5">Belongs to the eIF-3 subunit D family.</text>
</comment>
<feature type="region of interest" description="Disordered" evidence="6">
    <location>
        <begin position="50"/>
        <end position="74"/>
    </location>
</feature>
<dbReference type="RefSeq" id="XP_060458435.1">
    <property type="nucleotide sequence ID" value="XM_060601996.1"/>
</dbReference>
<reference evidence="7" key="1">
    <citation type="journal article" date="2023" name="BMC Genomics">
        <title>Chromosome-level genome assemblies of Cutaneotrichosporon spp. (Trichosporonales, Basidiomycota) reveal imbalanced evolution between nucleotide sequences and chromosome synteny.</title>
        <authorList>
            <person name="Kobayashi Y."/>
            <person name="Kayamori A."/>
            <person name="Aoki K."/>
            <person name="Shiwa Y."/>
            <person name="Matsutani M."/>
            <person name="Fujita N."/>
            <person name="Sugita T."/>
            <person name="Iwasaki W."/>
            <person name="Tanaka N."/>
            <person name="Takashima M."/>
        </authorList>
    </citation>
    <scope>NUCLEOTIDE SEQUENCE</scope>
    <source>
        <strain evidence="7">HIS019</strain>
    </source>
</reference>
<dbReference type="GO" id="GO:0098808">
    <property type="term" value="F:mRNA cap binding"/>
    <property type="evidence" value="ECO:0007669"/>
    <property type="project" value="UniProtKB-UniRule"/>
</dbReference>
<evidence type="ECO:0000313" key="8">
    <source>
        <dbReference type="Proteomes" id="UP001233271"/>
    </source>
</evidence>
<dbReference type="InterPro" id="IPR007783">
    <property type="entry name" value="eIF3d"/>
</dbReference>
<evidence type="ECO:0000256" key="2">
    <source>
        <dbReference type="ARBA" id="ARBA00022540"/>
    </source>
</evidence>
<dbReference type="GO" id="GO:0033290">
    <property type="term" value="C:eukaryotic 48S preinitiation complex"/>
    <property type="evidence" value="ECO:0007669"/>
    <property type="project" value="UniProtKB-UniRule"/>
</dbReference>
<keyword evidence="8" id="KW-1185">Reference proteome</keyword>
<dbReference type="PANTHER" id="PTHR12399">
    <property type="entry name" value="EUKARYOTIC TRANSLATION INITIATION FACTOR 3 SUBUNIT 7"/>
    <property type="match status" value="1"/>
</dbReference>
<dbReference type="PIRSF" id="PIRSF016281">
    <property type="entry name" value="EIF-3_zeta"/>
    <property type="match status" value="1"/>
</dbReference>
<comment type="function">
    <text evidence="5">mRNA cap-binding component of the eukaryotic translation initiation factor 3 (eIF-3) complex, which is involved in protein synthesis of a specialized repertoire of mRNAs and, together with other initiation factors, stimulates binding of mRNA and methionyl-tRNAi to the 40S ribosome. The eIF-3 complex specifically targets and initiates translation of a subset of mRNAs involved in cell proliferation. In the eIF-3 complex, eif3d specifically recognizes and binds the 7-methylguanosine cap of a subset of mRNAs.</text>
</comment>
<keyword evidence="3" id="KW-0694">RNA-binding</keyword>
<dbReference type="Proteomes" id="UP001233271">
    <property type="component" value="Chromosome 5"/>
</dbReference>
<evidence type="ECO:0000256" key="6">
    <source>
        <dbReference type="SAM" id="MobiDB-lite"/>
    </source>
</evidence>
<accession>A0AA48L763</accession>
<dbReference type="AlphaFoldDB" id="A0AA48L763"/>
<name>A0AA48L763_9TREE</name>
<evidence type="ECO:0000256" key="1">
    <source>
        <dbReference type="ARBA" id="ARBA00022490"/>
    </source>
</evidence>
<feature type="region of interest" description="Disordered" evidence="6">
    <location>
        <begin position="101"/>
        <end position="151"/>
    </location>
</feature>
<feature type="compositionally biased region" description="Gly residues" evidence="6">
    <location>
        <begin position="138"/>
        <end position="151"/>
    </location>
</feature>
<keyword evidence="1 5" id="KW-0963">Cytoplasm</keyword>
<dbReference type="Pfam" id="PF05091">
    <property type="entry name" value="eIF-3_zeta"/>
    <property type="match status" value="1"/>
</dbReference>
<evidence type="ECO:0000313" key="7">
    <source>
        <dbReference type="EMBL" id="BEI93170.1"/>
    </source>
</evidence>
<dbReference type="PANTHER" id="PTHR12399:SF0">
    <property type="entry name" value="EUKARYOTIC TRANSLATION INITIATION FACTOR 3 SUBUNIT D"/>
    <property type="match status" value="1"/>
</dbReference>
<feature type="region of interest" description="RNA gate" evidence="5">
    <location>
        <begin position="291"/>
        <end position="305"/>
    </location>
</feature>
<keyword evidence="2 5" id="KW-0396">Initiation factor</keyword>
<dbReference type="EMBL" id="AP028216">
    <property type="protein sequence ID" value="BEI93170.1"/>
    <property type="molecule type" value="Genomic_DNA"/>
</dbReference>
<dbReference type="KEGG" id="ccac:CcaHIS019_0507980"/>
<dbReference type="GO" id="GO:0016282">
    <property type="term" value="C:eukaryotic 43S preinitiation complex"/>
    <property type="evidence" value="ECO:0007669"/>
    <property type="project" value="UniProtKB-UniRule"/>
</dbReference>
<evidence type="ECO:0000256" key="5">
    <source>
        <dbReference type="HAMAP-Rule" id="MF_03003"/>
    </source>
</evidence>
<sequence>MALDFVLPTIHDNADGSWGPSSSALEMGPLGYSAYSKFDKVTRIADWHAETDAGASNQRGRQQQQGRRQGREAYGAGDANAFGYVHDEDEKSFSLVDNSSRAAARGRPGGLRGRPTGGRGMVSGQRGPQRGRTIGAPQRGGYGWRGRGGGRGGYGGYDKPQRTRDSSVAIGPEWQVLEELEFSRLNKLSMGVDEPKTLESAGTLQGYDKAFDRINTRNLKNLEIQERVRYNETTTEDPIIKKLADQKAATVFATDSILSVLMCAPRSVNSWDIVIERRGDQVFLDKRGGAPFDVISVNENAMDPPADSDDLNGAASLSLEATYINQNFTAQIIDPKSKPYTPAPNPFYDTAIESEPLASTLYRYRKFDLSIEEDEELDLIVRTEVDAYLGKRSHLITVKALNEYDPRQQGAGNKALDWRKNLDTQKGAIVANEMKNNSVKLARWAVQSYLAGAELMKLGYLSRANPRDAQRHTIVGLQSTKPLDFARQMNVSLNNGWGIVRTLVDMVLKQPEGMYILVKDPNNPMLRLYSVPEHAFDEEEEEELVHHHQPEEDE</sequence>
<evidence type="ECO:0000256" key="3">
    <source>
        <dbReference type="ARBA" id="ARBA00022884"/>
    </source>
</evidence>
<comment type="subunit">
    <text evidence="5">Component of the eukaryotic translation initiation factor 3 (eIF-3) complex.</text>
</comment>
<dbReference type="GO" id="GO:0002191">
    <property type="term" value="P:cap-dependent translational initiation"/>
    <property type="evidence" value="ECO:0007669"/>
    <property type="project" value="UniProtKB-UniRule"/>
</dbReference>
<dbReference type="GO" id="GO:0001732">
    <property type="term" value="P:formation of cytoplasmic translation initiation complex"/>
    <property type="evidence" value="ECO:0007669"/>
    <property type="project" value="UniProtKB-UniRule"/>
</dbReference>
<gene>
    <name evidence="7" type="ORF">CcaverHIS019_0507980</name>
</gene>
<organism evidence="7 8">
    <name type="scientific">Cutaneotrichosporon cavernicola</name>
    <dbReference type="NCBI Taxonomy" id="279322"/>
    <lineage>
        <taxon>Eukaryota</taxon>
        <taxon>Fungi</taxon>
        <taxon>Dikarya</taxon>
        <taxon>Basidiomycota</taxon>
        <taxon>Agaricomycotina</taxon>
        <taxon>Tremellomycetes</taxon>
        <taxon>Trichosporonales</taxon>
        <taxon>Trichosporonaceae</taxon>
        <taxon>Cutaneotrichosporon</taxon>
    </lineage>
</organism>
<protein>
    <recommendedName>
        <fullName evidence="5">Eukaryotic translation initiation factor 3 subunit D</fullName>
        <shortName evidence="5">eIF3d</shortName>
    </recommendedName>
</protein>
<proteinExistence type="inferred from homology"/>
<evidence type="ECO:0000256" key="4">
    <source>
        <dbReference type="ARBA" id="ARBA00022917"/>
    </source>
</evidence>